<feature type="transmembrane region" description="Helical" evidence="1">
    <location>
        <begin position="60"/>
        <end position="85"/>
    </location>
</feature>
<evidence type="ECO:0000313" key="3">
    <source>
        <dbReference type="Proteomes" id="UP001151002"/>
    </source>
</evidence>
<keyword evidence="1" id="KW-0472">Membrane</keyword>
<reference evidence="2" key="1">
    <citation type="submission" date="2022-11" db="EMBL/GenBank/DDBJ databases">
        <authorList>
            <person name="Somphong A."/>
            <person name="Phongsopitanun W."/>
        </authorList>
    </citation>
    <scope>NUCLEOTIDE SEQUENCE</scope>
    <source>
        <strain evidence="2">Pm04-4</strain>
    </source>
</reference>
<gene>
    <name evidence="2" type="ORF">OWR29_46540</name>
</gene>
<comment type="caution">
    <text evidence="2">The sequence shown here is derived from an EMBL/GenBank/DDBJ whole genome shotgun (WGS) entry which is preliminary data.</text>
</comment>
<evidence type="ECO:0000256" key="1">
    <source>
        <dbReference type="SAM" id="Phobius"/>
    </source>
</evidence>
<organism evidence="2 3">
    <name type="scientific">Paractinoplanes pyxinae</name>
    <dbReference type="NCBI Taxonomy" id="2997416"/>
    <lineage>
        <taxon>Bacteria</taxon>
        <taxon>Bacillati</taxon>
        <taxon>Actinomycetota</taxon>
        <taxon>Actinomycetes</taxon>
        <taxon>Micromonosporales</taxon>
        <taxon>Micromonosporaceae</taxon>
        <taxon>Paractinoplanes</taxon>
    </lineage>
</organism>
<keyword evidence="3" id="KW-1185">Reference proteome</keyword>
<protein>
    <recommendedName>
        <fullName evidence="4">ABC transporter permease</fullName>
    </recommendedName>
</protein>
<proteinExistence type="predicted"/>
<evidence type="ECO:0008006" key="4">
    <source>
        <dbReference type="Google" id="ProtNLM"/>
    </source>
</evidence>
<feature type="transmembrane region" description="Helical" evidence="1">
    <location>
        <begin position="237"/>
        <end position="260"/>
    </location>
</feature>
<accession>A0ABT4BG43</accession>
<feature type="transmembrane region" description="Helical" evidence="1">
    <location>
        <begin position="280"/>
        <end position="299"/>
    </location>
</feature>
<feature type="transmembrane region" description="Helical" evidence="1">
    <location>
        <begin position="311"/>
        <end position="339"/>
    </location>
</feature>
<name>A0ABT4BG43_9ACTN</name>
<sequence length="352" mass="37251">MSRLGAGYRLLLRAYPPGRRRGELADTLLEVGRARPSVREGLNLLRHGLRARLGRPASTAVVVLATMIALVTGVVGAAVTTRLAWEAVPALPSGERLDEIAGTVFPGVPTTAEKYSDELFYDLREPSTAEVFLTGHDEDFQFTDVILGPESRFLPGDYRQWTVEAQGRLVEAGWDVGRAEVTGATWIATGEIDDSGRLFTATRDGLALEIQTETDVVDTPAGSFSVTAEVDRLTPGYVLAAGVFGLLAGALLGWLVTGWVSRRTEFQGAGVRSLAREPAWLGLVFLLPQALVALVAMVGQQVVGGAPGSPFWALSVTYGFGCGLLGFVLFGVSLVTALVAGKAAPDAEPVVS</sequence>
<dbReference type="RefSeq" id="WP_267570129.1">
    <property type="nucleotide sequence ID" value="NZ_JAPNTZ010000027.1"/>
</dbReference>
<dbReference type="Proteomes" id="UP001151002">
    <property type="component" value="Unassembled WGS sequence"/>
</dbReference>
<dbReference type="EMBL" id="JAPNTZ010000027">
    <property type="protein sequence ID" value="MCY1145509.1"/>
    <property type="molecule type" value="Genomic_DNA"/>
</dbReference>
<keyword evidence="1" id="KW-0812">Transmembrane</keyword>
<evidence type="ECO:0000313" key="2">
    <source>
        <dbReference type="EMBL" id="MCY1145509.1"/>
    </source>
</evidence>
<keyword evidence="1" id="KW-1133">Transmembrane helix</keyword>